<dbReference type="EMBL" id="CAEZUY010000009">
    <property type="protein sequence ID" value="CAB4608012.1"/>
    <property type="molecule type" value="Genomic_DNA"/>
</dbReference>
<proteinExistence type="predicted"/>
<protein>
    <submittedName>
        <fullName evidence="1">Unannotated protein</fullName>
    </submittedName>
</protein>
<gene>
    <name evidence="1" type="ORF">UFOPK1863_00208</name>
</gene>
<name>A0A6J6H2T7_9ZZZZ</name>
<organism evidence="1">
    <name type="scientific">freshwater metagenome</name>
    <dbReference type="NCBI Taxonomy" id="449393"/>
    <lineage>
        <taxon>unclassified sequences</taxon>
        <taxon>metagenomes</taxon>
        <taxon>ecological metagenomes</taxon>
    </lineage>
</organism>
<reference evidence="1" key="1">
    <citation type="submission" date="2020-05" db="EMBL/GenBank/DDBJ databases">
        <authorList>
            <person name="Chiriac C."/>
            <person name="Salcher M."/>
            <person name="Ghai R."/>
            <person name="Kavagutti S V."/>
        </authorList>
    </citation>
    <scope>NUCLEOTIDE SEQUENCE</scope>
</reference>
<accession>A0A6J6H2T7</accession>
<evidence type="ECO:0000313" key="1">
    <source>
        <dbReference type="EMBL" id="CAB4608012.1"/>
    </source>
</evidence>
<dbReference type="AlphaFoldDB" id="A0A6J6H2T7"/>
<sequence length="176" mass="20641">MAESEISSYDNVICFQLLDEDFLNKFIGRHRCKFWREINNHNFICAVLHQQVNTIFQWNQLRWSALGCEDRGWMWIESKHNNSTMLCGQLEEGLVSSVNAIENSDDNTILRSAHVVILSRLQGWVQPQIFQPQLCFPRELQTPPLARVPLLHQILRWVRDSARMKSQSSLQSRECE</sequence>